<comment type="caution">
    <text evidence="1">The sequence shown here is derived from an EMBL/GenBank/DDBJ whole genome shotgun (WGS) entry which is preliminary data.</text>
</comment>
<dbReference type="Proteomes" id="UP000320888">
    <property type="component" value="Unassembled WGS sequence"/>
</dbReference>
<accession>A0A553ZLB6</accession>
<dbReference type="InterPro" id="IPR011009">
    <property type="entry name" value="Kinase-like_dom_sf"/>
</dbReference>
<dbReference type="AlphaFoldDB" id="A0A553ZLB6"/>
<proteinExistence type="predicted"/>
<dbReference type="EMBL" id="VKLS01000099">
    <property type="protein sequence ID" value="TSB42220.1"/>
    <property type="molecule type" value="Genomic_DNA"/>
</dbReference>
<dbReference type="Gene3D" id="3.90.1200.10">
    <property type="match status" value="1"/>
</dbReference>
<gene>
    <name evidence="1" type="ORF">FNZ23_11135</name>
</gene>
<organism evidence="1 2">
    <name type="scientific">Streptomyces benahoarensis</name>
    <dbReference type="NCBI Taxonomy" id="2595054"/>
    <lineage>
        <taxon>Bacteria</taxon>
        <taxon>Bacillati</taxon>
        <taxon>Actinomycetota</taxon>
        <taxon>Actinomycetes</taxon>
        <taxon>Kitasatosporales</taxon>
        <taxon>Streptomycetaceae</taxon>
        <taxon>Streptomyces</taxon>
    </lineage>
</organism>
<name>A0A553ZLB6_9ACTN</name>
<evidence type="ECO:0000313" key="2">
    <source>
        <dbReference type="Proteomes" id="UP000320888"/>
    </source>
</evidence>
<evidence type="ECO:0000313" key="1">
    <source>
        <dbReference type="EMBL" id="TSB42220.1"/>
    </source>
</evidence>
<dbReference type="OrthoDB" id="2570531at2"/>
<reference evidence="1 2" key="1">
    <citation type="submission" date="2019-07" db="EMBL/GenBank/DDBJ databases">
        <title>Draft genome for Streptomyces benahoarensis MZ03-48.</title>
        <authorList>
            <person name="Gonzalez-Pimentel J.L."/>
        </authorList>
    </citation>
    <scope>NUCLEOTIDE SEQUENCE [LARGE SCALE GENOMIC DNA]</scope>
    <source>
        <strain evidence="1 2">MZ03-48</strain>
    </source>
</reference>
<keyword evidence="1" id="KW-0808">Transferase</keyword>
<protein>
    <submittedName>
        <fullName evidence="1">Phosphotransferase</fullName>
    </submittedName>
</protein>
<dbReference type="SUPFAM" id="SSF56112">
    <property type="entry name" value="Protein kinase-like (PK-like)"/>
    <property type="match status" value="1"/>
</dbReference>
<sequence>MPVQQTWNSLPADVHAAVLAQTGAVHRADDIAAGYVSQLATTLHTESGRVFVKGLRHDYTFAWNQQREADIAPHAAPLAPAVRWRIDADGWDLLGFEHLTGRGADYAPDSADLPLVVDALATLGDLRCPDVRTEDAVDRWARHLDDPADGTAFAGPALLHTDLNPANVLIDGAAPARLVDWAYATRGAAWIDPACWIVWLIHSGHPAHQAEQWAAKVPSWSTAPKHSLDLFATALSGYWHTLATEYPNPITQSLRDGAAAWVRLRAEG</sequence>
<dbReference type="RefSeq" id="WP_143942421.1">
    <property type="nucleotide sequence ID" value="NZ_VKLS01000099.1"/>
</dbReference>
<keyword evidence="2" id="KW-1185">Reference proteome</keyword>
<dbReference type="GO" id="GO:0016740">
    <property type="term" value="F:transferase activity"/>
    <property type="evidence" value="ECO:0007669"/>
    <property type="project" value="UniProtKB-KW"/>
</dbReference>